<sequence>MDDAESLVSQVELARRWGVTSRTVSRRLAFLGITPLRRGRCRCLTTEQLALAERFHQHLSQGRDSSSFNVHHQEALETQVVPAQPPTAPMPGHGPDPQQLAAMAAAFLTRLTPSPPPTDPLQRARGLAEAADARLVLTTRELTSVLGHGINGWRDSRDDYGFRFTRHKQQGKVLWTVERSPWSHSPHPEDPPPAPPQDSGPFLGRMGRY</sequence>
<evidence type="ECO:0000256" key="1">
    <source>
        <dbReference type="SAM" id="MobiDB-lite"/>
    </source>
</evidence>
<dbReference type="PATRIC" id="fig|1608419.3.peg.2565"/>
<accession>A0A0G8AVD3</accession>
<name>A0A0G8AVD3_9SYNE</name>
<dbReference type="Proteomes" id="UP000035037">
    <property type="component" value="Unassembled WGS sequence"/>
</dbReference>
<evidence type="ECO:0000313" key="2">
    <source>
        <dbReference type="EMBL" id="KKZ12925.1"/>
    </source>
</evidence>
<comment type="caution">
    <text evidence="2">The sequence shown here is derived from an EMBL/GenBank/DDBJ whole genome shotgun (WGS) entry which is preliminary data.</text>
</comment>
<dbReference type="AlphaFoldDB" id="A0A0G8AVD3"/>
<feature type="region of interest" description="Disordered" evidence="1">
    <location>
        <begin position="177"/>
        <end position="209"/>
    </location>
</feature>
<evidence type="ECO:0000313" key="3">
    <source>
        <dbReference type="Proteomes" id="UP000035037"/>
    </source>
</evidence>
<organism evidence="2 3">
    <name type="scientific">Candidatus Synechococcus spongiarum 15L</name>
    <dbReference type="NCBI Taxonomy" id="1608419"/>
    <lineage>
        <taxon>Bacteria</taxon>
        <taxon>Bacillati</taxon>
        <taxon>Cyanobacteriota</taxon>
        <taxon>Cyanophyceae</taxon>
        <taxon>Synechococcales</taxon>
        <taxon>Synechococcaceae</taxon>
        <taxon>Synechococcus</taxon>
    </lineage>
</organism>
<protein>
    <submittedName>
        <fullName evidence="2">Uncharacterized protein</fullName>
    </submittedName>
</protein>
<proteinExistence type="predicted"/>
<reference evidence="2 3" key="1">
    <citation type="submission" date="2015-02" db="EMBL/GenBank/DDBJ databases">
        <authorList>
            <person name="Slaby B."/>
            <person name="Hentschel U."/>
        </authorList>
    </citation>
    <scope>NUCLEOTIDE SEQUENCE [LARGE SCALE GENOMIC DNA]</scope>
    <source>
        <strain evidence="2">15L</strain>
    </source>
</reference>
<reference evidence="2 3" key="2">
    <citation type="submission" date="2015-05" db="EMBL/GenBank/DDBJ databases">
        <title>Lifestyle Evolution in Cyanobacterial Symbionts of Sponges.</title>
        <authorList>
            <person name="Burgsdorf I."/>
            <person name="Slaby B.M."/>
            <person name="Handley K.M."/>
            <person name="Haber M."/>
            <person name="Blom J."/>
            <person name="Marshall C.W."/>
            <person name="Gilbert J.A."/>
            <person name="Hentschel U."/>
            <person name="Steindler L."/>
        </authorList>
    </citation>
    <scope>NUCLEOTIDE SEQUENCE [LARGE SCALE GENOMIC DNA]</scope>
    <source>
        <strain evidence="2">15L</strain>
    </source>
</reference>
<dbReference type="EMBL" id="JYFQ01000097">
    <property type="protein sequence ID" value="KKZ12925.1"/>
    <property type="molecule type" value="Genomic_DNA"/>
</dbReference>
<gene>
    <name evidence="2" type="ORF">TQ37_04980</name>
</gene>